<dbReference type="FunFam" id="1.10.1780.10:FF:000003">
    <property type="entry name" value="ATP-dependent chaperone ClpB"/>
    <property type="match status" value="1"/>
</dbReference>
<comment type="subcellular location">
    <subcellularLocation>
        <location evidence="1 13">Cytoplasm</location>
    </subcellularLocation>
</comment>
<dbReference type="GO" id="GO:0034605">
    <property type="term" value="P:cellular response to heat"/>
    <property type="evidence" value="ECO:0007669"/>
    <property type="project" value="TreeGrafter"/>
</dbReference>
<dbReference type="EMBL" id="VICD02000121">
    <property type="protein sequence ID" value="KAB8191705.1"/>
    <property type="molecule type" value="Genomic_DNA"/>
</dbReference>
<feature type="coiled-coil region" evidence="13">
    <location>
        <begin position="412"/>
        <end position="499"/>
    </location>
</feature>
<evidence type="ECO:0000256" key="4">
    <source>
        <dbReference type="ARBA" id="ARBA00022490"/>
    </source>
</evidence>
<dbReference type="Gene3D" id="1.10.8.60">
    <property type="match status" value="1"/>
</dbReference>
<dbReference type="FunFam" id="3.40.50.300:FF:000025">
    <property type="entry name" value="ATP-dependent Clp protease subunit"/>
    <property type="match status" value="1"/>
</dbReference>
<evidence type="ECO:0000256" key="5">
    <source>
        <dbReference type="ARBA" id="ARBA00022737"/>
    </source>
</evidence>
<dbReference type="InterPro" id="IPR003593">
    <property type="entry name" value="AAA+_ATPase"/>
</dbReference>
<protein>
    <recommendedName>
        <fullName evidence="3 13">Chaperone protein ClpB</fullName>
    </recommendedName>
</protein>
<evidence type="ECO:0000256" key="11">
    <source>
        <dbReference type="ARBA" id="ARBA00026057"/>
    </source>
</evidence>
<dbReference type="Pfam" id="PF07724">
    <property type="entry name" value="AAA_2"/>
    <property type="match status" value="1"/>
</dbReference>
<dbReference type="InterPro" id="IPR027417">
    <property type="entry name" value="P-loop_NTPase"/>
</dbReference>
<evidence type="ECO:0000256" key="2">
    <source>
        <dbReference type="ARBA" id="ARBA00008675"/>
    </source>
</evidence>
<accession>A0A508AUI1</accession>
<dbReference type="InterPro" id="IPR036628">
    <property type="entry name" value="Clp_N_dom_sf"/>
</dbReference>
<dbReference type="SUPFAM" id="SSF81923">
    <property type="entry name" value="Double Clp-N motif"/>
    <property type="match status" value="1"/>
</dbReference>
<dbReference type="InterPro" id="IPR017730">
    <property type="entry name" value="Chaperonin_ClpB"/>
</dbReference>
<evidence type="ECO:0000256" key="6">
    <source>
        <dbReference type="ARBA" id="ARBA00022741"/>
    </source>
</evidence>
<dbReference type="FunFam" id="3.40.50.300:FF:000010">
    <property type="entry name" value="Chaperone clpB 1, putative"/>
    <property type="match status" value="1"/>
</dbReference>
<keyword evidence="5" id="KW-0677">Repeat</keyword>
<dbReference type="PROSITE" id="PS00870">
    <property type="entry name" value="CLPAB_1"/>
    <property type="match status" value="1"/>
</dbReference>
<evidence type="ECO:0000256" key="10">
    <source>
        <dbReference type="ARBA" id="ARBA00023186"/>
    </source>
</evidence>
<dbReference type="Pfam" id="PF00004">
    <property type="entry name" value="AAA"/>
    <property type="match status" value="1"/>
</dbReference>
<dbReference type="InterPro" id="IPR004176">
    <property type="entry name" value="Clp_R_N"/>
</dbReference>
<dbReference type="Pfam" id="PF10431">
    <property type="entry name" value="ClpB_D2-small"/>
    <property type="match status" value="1"/>
</dbReference>
<comment type="subunit">
    <text evidence="11">Homohexamer. The oligomerization is ATP-dependent.</text>
</comment>
<comment type="similarity">
    <text evidence="2 12">Belongs to the ClpA/ClpB family.</text>
</comment>
<dbReference type="InterPro" id="IPR003959">
    <property type="entry name" value="ATPase_AAA_core"/>
</dbReference>
<name>A0A508AUI1_9GAMM</name>
<dbReference type="Gene3D" id="1.10.1780.10">
    <property type="entry name" value="Clp, N-terminal domain"/>
    <property type="match status" value="1"/>
</dbReference>
<keyword evidence="8 13" id="KW-0346">Stress response</keyword>
<dbReference type="GO" id="GO:0042802">
    <property type="term" value="F:identical protein binding"/>
    <property type="evidence" value="ECO:0007669"/>
    <property type="project" value="UniProtKB-ARBA"/>
</dbReference>
<dbReference type="PRINTS" id="PR00300">
    <property type="entry name" value="CLPPROTEASEA"/>
</dbReference>
<dbReference type="PANTHER" id="PTHR11638:SF18">
    <property type="entry name" value="HEAT SHOCK PROTEIN 104"/>
    <property type="match status" value="1"/>
</dbReference>
<dbReference type="Gene3D" id="3.40.50.300">
    <property type="entry name" value="P-loop containing nucleotide triphosphate hydrolases"/>
    <property type="match status" value="3"/>
</dbReference>
<dbReference type="NCBIfam" id="TIGR03346">
    <property type="entry name" value="chaperone_ClpB"/>
    <property type="match status" value="1"/>
</dbReference>
<dbReference type="AlphaFoldDB" id="A0A508AUI1"/>
<dbReference type="PANTHER" id="PTHR11638">
    <property type="entry name" value="ATP-DEPENDENT CLP PROTEASE"/>
    <property type="match status" value="1"/>
</dbReference>
<evidence type="ECO:0000256" key="13">
    <source>
        <dbReference type="RuleBase" id="RU362034"/>
    </source>
</evidence>
<evidence type="ECO:0000256" key="1">
    <source>
        <dbReference type="ARBA" id="ARBA00004496"/>
    </source>
</evidence>
<dbReference type="GO" id="GO:0016887">
    <property type="term" value="F:ATP hydrolysis activity"/>
    <property type="evidence" value="ECO:0007669"/>
    <property type="project" value="InterPro"/>
</dbReference>
<comment type="function">
    <text evidence="13">Part of a stress-induced multi-chaperone system, it is involved in the recovery of the cell from heat-induced damage, in cooperation with DnaK, DnaJ and GrpE.</text>
</comment>
<organism evidence="14 15">
    <name type="scientific">Marilutibacter maris</name>
    <dbReference type="NCBI Taxonomy" id="1605891"/>
    <lineage>
        <taxon>Bacteria</taxon>
        <taxon>Pseudomonadati</taxon>
        <taxon>Pseudomonadota</taxon>
        <taxon>Gammaproteobacteria</taxon>
        <taxon>Lysobacterales</taxon>
        <taxon>Lysobacteraceae</taxon>
        <taxon>Marilutibacter</taxon>
    </lineage>
</organism>
<dbReference type="Pfam" id="PF17871">
    <property type="entry name" value="AAA_lid_9"/>
    <property type="match status" value="1"/>
</dbReference>
<keyword evidence="4 13" id="KW-0963">Cytoplasm</keyword>
<evidence type="ECO:0000256" key="8">
    <source>
        <dbReference type="ARBA" id="ARBA00023016"/>
    </source>
</evidence>
<dbReference type="RefSeq" id="WP_141481970.1">
    <property type="nucleotide sequence ID" value="NZ_VICD02000121.1"/>
</dbReference>
<keyword evidence="7 12" id="KW-0067">ATP-binding</keyword>
<dbReference type="Pfam" id="PF02861">
    <property type="entry name" value="Clp_N"/>
    <property type="match status" value="1"/>
</dbReference>
<dbReference type="Proteomes" id="UP000320431">
    <property type="component" value="Unassembled WGS sequence"/>
</dbReference>
<evidence type="ECO:0000256" key="7">
    <source>
        <dbReference type="ARBA" id="ARBA00022840"/>
    </source>
</evidence>
<comment type="caution">
    <text evidence="14">The sequence shown here is derived from an EMBL/GenBank/DDBJ whole genome shotgun (WGS) entry which is preliminary data.</text>
</comment>
<dbReference type="PROSITE" id="PS00871">
    <property type="entry name" value="CLPAB_2"/>
    <property type="match status" value="1"/>
</dbReference>
<comment type="subunit">
    <text evidence="13">Homohexamer; The oligomerization is ATP-dependent.</text>
</comment>
<dbReference type="SMART" id="SM00382">
    <property type="entry name" value="AAA"/>
    <property type="match status" value="2"/>
</dbReference>
<evidence type="ECO:0000256" key="3">
    <source>
        <dbReference type="ARBA" id="ARBA00017574"/>
    </source>
</evidence>
<dbReference type="FunFam" id="1.10.8.60:FF:000017">
    <property type="entry name" value="ATP-dependent chaperone ClpB"/>
    <property type="match status" value="1"/>
</dbReference>
<dbReference type="InterPro" id="IPR001270">
    <property type="entry name" value="ClpA/B"/>
</dbReference>
<dbReference type="InterPro" id="IPR018368">
    <property type="entry name" value="ClpA/B_CS1"/>
</dbReference>
<evidence type="ECO:0000313" key="14">
    <source>
        <dbReference type="EMBL" id="KAB8191705.1"/>
    </source>
</evidence>
<dbReference type="InterPro" id="IPR050130">
    <property type="entry name" value="ClpA_ClpB"/>
</dbReference>
<dbReference type="SMART" id="SM01086">
    <property type="entry name" value="ClpB_D2-small"/>
    <property type="match status" value="1"/>
</dbReference>
<dbReference type="CDD" id="cd00009">
    <property type="entry name" value="AAA"/>
    <property type="match status" value="1"/>
</dbReference>
<dbReference type="PROSITE" id="PS51903">
    <property type="entry name" value="CLP_R"/>
    <property type="match status" value="1"/>
</dbReference>
<dbReference type="GO" id="GO:0005829">
    <property type="term" value="C:cytosol"/>
    <property type="evidence" value="ECO:0007669"/>
    <property type="project" value="UniProtKB-ARBA"/>
</dbReference>
<dbReference type="NCBIfam" id="NF008118">
    <property type="entry name" value="PRK10865.1"/>
    <property type="match status" value="1"/>
</dbReference>
<dbReference type="GO" id="GO:0042026">
    <property type="term" value="P:protein refolding"/>
    <property type="evidence" value="ECO:0007669"/>
    <property type="project" value="UniProtKB-UniRule"/>
</dbReference>
<proteinExistence type="inferred from homology"/>
<dbReference type="GO" id="GO:0005524">
    <property type="term" value="F:ATP binding"/>
    <property type="evidence" value="ECO:0007669"/>
    <property type="project" value="UniProtKB-UniRule"/>
</dbReference>
<dbReference type="InterPro" id="IPR041546">
    <property type="entry name" value="ClpA/ClpB_AAA_lid"/>
</dbReference>
<evidence type="ECO:0000313" key="15">
    <source>
        <dbReference type="Proteomes" id="UP000320431"/>
    </source>
</evidence>
<evidence type="ECO:0000256" key="12">
    <source>
        <dbReference type="RuleBase" id="RU004432"/>
    </source>
</evidence>
<keyword evidence="10 12" id="KW-0143">Chaperone</keyword>
<dbReference type="CDD" id="cd19499">
    <property type="entry name" value="RecA-like_ClpB_Hsp104-like"/>
    <property type="match status" value="1"/>
</dbReference>
<keyword evidence="6 12" id="KW-0547">Nucleotide-binding</keyword>
<evidence type="ECO:0000256" key="9">
    <source>
        <dbReference type="ARBA" id="ARBA00023054"/>
    </source>
</evidence>
<gene>
    <name evidence="13 14" type="primary">clpB</name>
    <name evidence="14" type="ORF">FKV24_007755</name>
</gene>
<keyword evidence="9 13" id="KW-0175">Coiled coil</keyword>
<dbReference type="InterPro" id="IPR028299">
    <property type="entry name" value="ClpA/B_CS2"/>
</dbReference>
<reference evidence="14 15" key="1">
    <citation type="submission" date="2019-10" db="EMBL/GenBank/DDBJ databases">
        <title>Lysobacter alkalisoli sp. nov., isolated from saline-alkaline soil.</title>
        <authorList>
            <person name="Sun J.-Q."/>
        </authorList>
    </citation>
    <scope>NUCLEOTIDE SEQUENCE [LARGE SCALE GENOMIC DNA]</scope>
    <source>
        <strain evidence="14 15">KCTC 42381</strain>
    </source>
</reference>
<dbReference type="FunFam" id="3.40.50.300:FF:000120">
    <property type="entry name" value="ATP-dependent chaperone ClpB"/>
    <property type="match status" value="1"/>
</dbReference>
<dbReference type="SUPFAM" id="SSF52540">
    <property type="entry name" value="P-loop containing nucleoside triphosphate hydrolases"/>
    <property type="match status" value="2"/>
</dbReference>
<dbReference type="InterPro" id="IPR019489">
    <property type="entry name" value="Clp_ATPase_C"/>
</dbReference>
<sequence>MRMDKLTSRFQQAIADAQSLAVGRDNNVIEAVHLLAALIDQQGGGTRPLLAQAGVNVPLLRERLGEALDKLPKVSGQDGNVSVGNDLARLLNVTDKLAQQRGDAFIASELFLLAALDSGTEAGKLLKAVGADKARLEAAIDKARGGESVQSENAEDQRQALEKYCVDLTARAESGKLDPVIGRDEEIRRTVQVLQRRTKNNPVLIGEPGVGKTAIVEGLAQRIVNGEVPEGLRGKRVLALDMGALIAGAKFRGEFEERLKGVLNDLAKNEGQVILFIDELHTMVGAGKADGAMDAGNMLKPALARGELHCIGATTLDEYRKYVEKDAALERRFQKVFVGEPSVEDTIAILRGLKEKYAVHHGVEITDPAIVAAATLSNRYIADRQLPDKAIDLMDEAASRIRMEIDSKPEELDRKERRLIQLKIQREALKKEKDDASKQRLADLESEIATLEREFNDLEEVWKAEKATLQGATRVKEQIEQAKLELEAAQRAQDFAKMSEIQYGALPELEKQLKAAQEAEKTGFTLLQDKVTAEEIAEVVARWTGIPVSKMLEGEREKLLQMEDHLHARVVGQDEAIRVVSDAVRRSRAGLSDPNRPSGSFLFLGPTGVGKTELCKALAEFLFDSPDAMVRIDMSEFMEKHAVSRLVGAPPGYVGYEEGGYLTEAVRRRPYSVILLDEVEKAHPDVFNILLQVLDDGRLTDGQGRTVDFRNTVIVMTSNLGSQMIQELSEDDSAEGYTKMKAAVMGVVQNHFRPEFINRLDDIVVFHPLGKAQIREIAKIQLAGLDKRLAERGLKLELTDDAIALLGNVGFDPVYGARPLKRAIQQQLENPLAQRILAGEFVAGDTILADAEGGRLVFRKA</sequence>